<name>A0ABW8PV46_9GAMM</name>
<comment type="caution">
    <text evidence="8">The sequence shown here is derived from an EMBL/GenBank/DDBJ whole genome shotgun (WGS) entry which is preliminary data.</text>
</comment>
<dbReference type="InterPro" id="IPR016161">
    <property type="entry name" value="Ald_DH/histidinol_DH"/>
</dbReference>
<dbReference type="CDD" id="cd07133">
    <property type="entry name" value="ALDH_CALDH_CalB"/>
    <property type="match status" value="1"/>
</dbReference>
<dbReference type="Gene3D" id="3.40.309.10">
    <property type="entry name" value="Aldehyde Dehydrogenase, Chain A, domain 2"/>
    <property type="match status" value="1"/>
</dbReference>
<evidence type="ECO:0000256" key="5">
    <source>
        <dbReference type="PROSITE-ProRule" id="PRU10007"/>
    </source>
</evidence>
<dbReference type="Gene3D" id="3.40.605.10">
    <property type="entry name" value="Aldehyde Dehydrogenase, Chain A, domain 1"/>
    <property type="match status" value="1"/>
</dbReference>
<dbReference type="InterPro" id="IPR015590">
    <property type="entry name" value="Aldehyde_DH_dom"/>
</dbReference>
<dbReference type="InterPro" id="IPR029510">
    <property type="entry name" value="Ald_DH_CS_GLU"/>
</dbReference>
<gene>
    <name evidence="8" type="ORF">V6U78_03715</name>
</gene>
<dbReference type="InterPro" id="IPR016162">
    <property type="entry name" value="Ald_DH_N"/>
</dbReference>
<sequence>MLDPAPLAQSLHQLRTAYQAQTYPDLATRRDRLQRLERALKRHAQPLIDALNRDFGQRARHESLLADLLPLLSEIRFVQRRLKGWMRPQKRQVHWMHQPATARVIYQPLGVVGVMVPWNYPVQLAISPLISILAAGNRAFLKLSEWTPATNQALITCLREAFSADEVAIALGEAEISAAFAALPFDHLMFTGSSAVGKKIQRAAAEQLVPVTLELGGKSPALLDQDIPLPRALDPLLFGKTFNAGQTCIAPDYLLCPETRLEEVLTYLKARFTALYPHLLDNPHYTALINSAQQQRLNQLAATSGAERILELNPAQEDFSHSQKLPLTLLVNPAADSRVMTEEIFGPLLPILTYTHWEEALDQIRQRPRPLTLYYFGRDQQHQRQLEYQVHSGSLAINATLVQVAQPDLPFGGIGASGMGCYHGREGFMTFSHPRAVFQRRGWDVTRLLDAQYRRRWLPWLESWFLR</sequence>
<feature type="domain" description="Aldehyde dehydrogenase" evidence="7">
    <location>
        <begin position="25"/>
        <end position="436"/>
    </location>
</feature>
<dbReference type="PANTHER" id="PTHR43570">
    <property type="entry name" value="ALDEHYDE DEHYDROGENASE"/>
    <property type="match status" value="1"/>
</dbReference>
<evidence type="ECO:0000256" key="1">
    <source>
        <dbReference type="ARBA" id="ARBA00009986"/>
    </source>
</evidence>
<dbReference type="Proteomes" id="UP001621714">
    <property type="component" value="Unassembled WGS sequence"/>
</dbReference>
<evidence type="ECO:0000256" key="3">
    <source>
        <dbReference type="ARBA" id="ARBA00023027"/>
    </source>
</evidence>
<feature type="active site" evidence="5">
    <location>
        <position position="214"/>
    </location>
</feature>
<dbReference type="RefSeq" id="WP_405337335.1">
    <property type="nucleotide sequence ID" value="NZ_JBANFI010000002.1"/>
</dbReference>
<evidence type="ECO:0000256" key="6">
    <source>
        <dbReference type="RuleBase" id="RU003345"/>
    </source>
</evidence>
<dbReference type="SUPFAM" id="SSF53720">
    <property type="entry name" value="ALDH-like"/>
    <property type="match status" value="1"/>
</dbReference>
<dbReference type="GO" id="GO:0050269">
    <property type="term" value="F:coniferyl-aldehyde dehydrogenase [NAD(P)+] activity"/>
    <property type="evidence" value="ECO:0007669"/>
    <property type="project" value="UniProtKB-EC"/>
</dbReference>
<keyword evidence="2 4" id="KW-0560">Oxidoreductase</keyword>
<dbReference type="InterPro" id="IPR012394">
    <property type="entry name" value="Aldehyde_DH_NAD(P)"/>
</dbReference>
<proteinExistence type="inferred from homology"/>
<comment type="similarity">
    <text evidence="1 4 6">Belongs to the aldehyde dehydrogenase family.</text>
</comment>
<keyword evidence="3" id="KW-0520">NAD</keyword>
<evidence type="ECO:0000313" key="9">
    <source>
        <dbReference type="Proteomes" id="UP001621714"/>
    </source>
</evidence>
<evidence type="ECO:0000259" key="7">
    <source>
        <dbReference type="Pfam" id="PF00171"/>
    </source>
</evidence>
<dbReference type="PROSITE" id="PS00687">
    <property type="entry name" value="ALDEHYDE_DEHYDR_GLU"/>
    <property type="match status" value="1"/>
</dbReference>
<accession>A0ABW8PV46</accession>
<evidence type="ECO:0000313" key="8">
    <source>
        <dbReference type="EMBL" id="MFK7160142.1"/>
    </source>
</evidence>
<keyword evidence="9" id="KW-1185">Reference proteome</keyword>
<evidence type="ECO:0000256" key="2">
    <source>
        <dbReference type="ARBA" id="ARBA00023002"/>
    </source>
</evidence>
<dbReference type="PANTHER" id="PTHR43570:SF20">
    <property type="entry name" value="ALDEHYDE DEHYDROGENASE ALDX-RELATED"/>
    <property type="match status" value="1"/>
</dbReference>
<dbReference type="Pfam" id="PF00171">
    <property type="entry name" value="Aldedh"/>
    <property type="match status" value="1"/>
</dbReference>
<evidence type="ECO:0000256" key="4">
    <source>
        <dbReference type="PIRNR" id="PIRNR036492"/>
    </source>
</evidence>
<reference evidence="8 9" key="1">
    <citation type="submission" date="2024-02" db="EMBL/GenBank/DDBJ databases">
        <title>Marinospirillum sp. MEB 164 isolated from Lonar lake sediment.</title>
        <authorList>
            <person name="Joshi A."/>
            <person name="Thite S."/>
        </authorList>
    </citation>
    <scope>NUCLEOTIDE SEQUENCE [LARGE SCALE GENOMIC DNA]</scope>
    <source>
        <strain evidence="8 9">MEB164</strain>
    </source>
</reference>
<organism evidence="8 9">
    <name type="scientific">Marinospirillum alkalitolerans</name>
    <dbReference type="NCBI Taxonomy" id="3123374"/>
    <lineage>
        <taxon>Bacteria</taxon>
        <taxon>Pseudomonadati</taxon>
        <taxon>Pseudomonadota</taxon>
        <taxon>Gammaproteobacteria</taxon>
        <taxon>Oceanospirillales</taxon>
        <taxon>Oceanospirillaceae</taxon>
        <taxon>Marinospirillum</taxon>
    </lineage>
</organism>
<dbReference type="PIRSF" id="PIRSF036492">
    <property type="entry name" value="ALDH"/>
    <property type="match status" value="1"/>
</dbReference>
<protein>
    <recommendedName>
        <fullName evidence="4">Aldehyde dehydrogenase</fullName>
    </recommendedName>
</protein>
<dbReference type="EMBL" id="JBANFI010000002">
    <property type="protein sequence ID" value="MFK7160142.1"/>
    <property type="molecule type" value="Genomic_DNA"/>
</dbReference>
<dbReference type="InterPro" id="IPR016163">
    <property type="entry name" value="Ald_DH_C"/>
</dbReference>